<dbReference type="GO" id="GO:0005886">
    <property type="term" value="C:plasma membrane"/>
    <property type="evidence" value="ECO:0007669"/>
    <property type="project" value="TreeGrafter"/>
</dbReference>
<dbReference type="PANTHER" id="PTHR34138:SF1">
    <property type="entry name" value="CELL SHAPE-DETERMINING PROTEIN MREC"/>
    <property type="match status" value="1"/>
</dbReference>
<dbReference type="Gene3D" id="2.40.10.350">
    <property type="entry name" value="Rod shape-determining protein MreC, domain 2"/>
    <property type="match status" value="1"/>
</dbReference>
<dbReference type="EMBL" id="FPHQ01000252">
    <property type="protein sequence ID" value="SFV77927.1"/>
    <property type="molecule type" value="Genomic_DNA"/>
</dbReference>
<evidence type="ECO:0000259" key="6">
    <source>
        <dbReference type="Pfam" id="PF04085"/>
    </source>
</evidence>
<dbReference type="Pfam" id="PF04085">
    <property type="entry name" value="MreC"/>
    <property type="match status" value="1"/>
</dbReference>
<evidence type="ECO:0000256" key="1">
    <source>
        <dbReference type="ARBA" id="ARBA00009369"/>
    </source>
</evidence>
<comment type="similarity">
    <text evidence="1">Belongs to the MreC family.</text>
</comment>
<dbReference type="AlphaFoldDB" id="A0A1W1DBY4"/>
<evidence type="ECO:0000256" key="4">
    <source>
        <dbReference type="ARBA" id="ARBA00032089"/>
    </source>
</evidence>
<dbReference type="NCBIfam" id="TIGR00219">
    <property type="entry name" value="mreC"/>
    <property type="match status" value="1"/>
</dbReference>
<sequence>MQFLKLFTPVFIAIFLILSDYKFSYLDNIKQSIAKLISPIYLVVNLPSQLYIWIDEQGTTKQTLLNQNKQLNGELTRLKANLQTHNALLLENQKLKQLLGASYQISSQKFILGRVSSVSQSRLKKQIIINKGSNDNLAVGQVVLGSEGVIGQITQTTPLYSTVLMITDPTQYVPIKNQRNGIRGISKGVASNQGRLVVNFIESDFDVTLGDVFLTSAIGSKFPAGYPVGKVTHVEQHTDDPFLHIELTPIQKTEQLEFVLIGGSD</sequence>
<keyword evidence="5" id="KW-0175">Coiled coil</keyword>
<reference evidence="7" key="1">
    <citation type="submission" date="2016-10" db="EMBL/GenBank/DDBJ databases">
        <authorList>
            <person name="de Groot N.N."/>
        </authorList>
    </citation>
    <scope>NUCLEOTIDE SEQUENCE</scope>
</reference>
<evidence type="ECO:0000313" key="7">
    <source>
        <dbReference type="EMBL" id="SFV77927.1"/>
    </source>
</evidence>
<dbReference type="InterPro" id="IPR042175">
    <property type="entry name" value="Cell/Rod_MreC_2"/>
</dbReference>
<dbReference type="GO" id="GO:0008360">
    <property type="term" value="P:regulation of cell shape"/>
    <property type="evidence" value="ECO:0007669"/>
    <property type="project" value="UniProtKB-KW"/>
</dbReference>
<dbReference type="InterPro" id="IPR055342">
    <property type="entry name" value="MreC_beta-barrel_core"/>
</dbReference>
<evidence type="ECO:0000256" key="5">
    <source>
        <dbReference type="SAM" id="Coils"/>
    </source>
</evidence>
<gene>
    <name evidence="7" type="ORF">MNB_SUP05-10-187</name>
</gene>
<name>A0A1W1DBY4_9ZZZZ</name>
<feature type="coiled-coil region" evidence="5">
    <location>
        <begin position="61"/>
        <end position="88"/>
    </location>
</feature>
<feature type="domain" description="Rod shape-determining protein MreC beta-barrel core" evidence="6">
    <location>
        <begin position="117"/>
        <end position="261"/>
    </location>
</feature>
<dbReference type="InterPro" id="IPR042177">
    <property type="entry name" value="Cell/Rod_1"/>
</dbReference>
<organism evidence="7">
    <name type="scientific">hydrothermal vent metagenome</name>
    <dbReference type="NCBI Taxonomy" id="652676"/>
    <lineage>
        <taxon>unclassified sequences</taxon>
        <taxon>metagenomes</taxon>
        <taxon>ecological metagenomes</taxon>
    </lineage>
</organism>
<evidence type="ECO:0000256" key="2">
    <source>
        <dbReference type="ARBA" id="ARBA00013855"/>
    </source>
</evidence>
<proteinExistence type="inferred from homology"/>
<protein>
    <recommendedName>
        <fullName evidence="2">Cell shape-determining protein MreC</fullName>
    </recommendedName>
    <alternativeName>
        <fullName evidence="4">Cell shape protein MreC</fullName>
    </alternativeName>
</protein>
<accession>A0A1W1DBY4</accession>
<dbReference type="PANTHER" id="PTHR34138">
    <property type="entry name" value="CELL SHAPE-DETERMINING PROTEIN MREC"/>
    <property type="match status" value="1"/>
</dbReference>
<evidence type="ECO:0000256" key="3">
    <source>
        <dbReference type="ARBA" id="ARBA00022960"/>
    </source>
</evidence>
<dbReference type="Gene3D" id="2.40.10.340">
    <property type="entry name" value="Rod shape-determining protein MreC, domain 1"/>
    <property type="match status" value="1"/>
</dbReference>
<keyword evidence="3" id="KW-0133">Cell shape</keyword>
<dbReference type="PIRSF" id="PIRSF038471">
    <property type="entry name" value="MreC"/>
    <property type="match status" value="1"/>
</dbReference>
<dbReference type="InterPro" id="IPR007221">
    <property type="entry name" value="MreC"/>
</dbReference>